<gene>
    <name evidence="2" type="ORF">PITG_08500</name>
</gene>
<dbReference type="InParanoid" id="D0NAS1"/>
<dbReference type="Proteomes" id="UP000006643">
    <property type="component" value="Unassembled WGS sequence"/>
</dbReference>
<reference evidence="3" key="1">
    <citation type="journal article" date="2009" name="Nature">
        <title>Genome sequence and analysis of the Irish potato famine pathogen Phytophthora infestans.</title>
        <authorList>
            <consortium name="The Broad Institute Genome Sequencing Platform"/>
            <person name="Haas B.J."/>
            <person name="Kamoun S."/>
            <person name="Zody M.C."/>
            <person name="Jiang R.H."/>
            <person name="Handsaker R.E."/>
            <person name="Cano L.M."/>
            <person name="Grabherr M."/>
            <person name="Kodira C.D."/>
            <person name="Raffaele S."/>
            <person name="Torto-Alalibo T."/>
            <person name="Bozkurt T.O."/>
            <person name="Ah-Fong A.M."/>
            <person name="Alvarado L."/>
            <person name="Anderson V.L."/>
            <person name="Armstrong M.R."/>
            <person name="Avrova A."/>
            <person name="Baxter L."/>
            <person name="Beynon J."/>
            <person name="Boevink P.C."/>
            <person name="Bollmann S.R."/>
            <person name="Bos J.I."/>
            <person name="Bulone V."/>
            <person name="Cai G."/>
            <person name="Cakir C."/>
            <person name="Carrington J.C."/>
            <person name="Chawner M."/>
            <person name="Conti L."/>
            <person name="Costanzo S."/>
            <person name="Ewan R."/>
            <person name="Fahlgren N."/>
            <person name="Fischbach M.A."/>
            <person name="Fugelstad J."/>
            <person name="Gilroy E.M."/>
            <person name="Gnerre S."/>
            <person name="Green P.J."/>
            <person name="Grenville-Briggs L.J."/>
            <person name="Griffith J."/>
            <person name="Grunwald N.J."/>
            <person name="Horn K."/>
            <person name="Horner N.R."/>
            <person name="Hu C.H."/>
            <person name="Huitema E."/>
            <person name="Jeong D.H."/>
            <person name="Jones A.M."/>
            <person name="Jones J.D."/>
            <person name="Jones R.W."/>
            <person name="Karlsson E.K."/>
            <person name="Kunjeti S.G."/>
            <person name="Lamour K."/>
            <person name="Liu Z."/>
            <person name="Ma L."/>
            <person name="Maclean D."/>
            <person name="Chibucos M.C."/>
            <person name="McDonald H."/>
            <person name="McWalters J."/>
            <person name="Meijer H.J."/>
            <person name="Morgan W."/>
            <person name="Morris P.F."/>
            <person name="Munro C.A."/>
            <person name="O'Neill K."/>
            <person name="Ospina-Giraldo M."/>
            <person name="Pinzon A."/>
            <person name="Pritchard L."/>
            <person name="Ramsahoye B."/>
            <person name="Ren Q."/>
            <person name="Restrepo S."/>
            <person name="Roy S."/>
            <person name="Sadanandom A."/>
            <person name="Savidor A."/>
            <person name="Schornack S."/>
            <person name="Schwartz D.C."/>
            <person name="Schumann U.D."/>
            <person name="Schwessinger B."/>
            <person name="Seyer L."/>
            <person name="Sharpe T."/>
            <person name="Silvar C."/>
            <person name="Song J."/>
            <person name="Studholme D.J."/>
            <person name="Sykes S."/>
            <person name="Thines M."/>
            <person name="van de Vondervoort P.J."/>
            <person name="Phuntumart V."/>
            <person name="Wawra S."/>
            <person name="Weide R."/>
            <person name="Win J."/>
            <person name="Young C."/>
            <person name="Zhou S."/>
            <person name="Fry W."/>
            <person name="Meyers B.C."/>
            <person name="van West P."/>
            <person name="Ristaino J."/>
            <person name="Govers F."/>
            <person name="Birch P.R."/>
            <person name="Whisson S.C."/>
            <person name="Judelson H.S."/>
            <person name="Nusbaum C."/>
        </authorList>
    </citation>
    <scope>NUCLEOTIDE SEQUENCE [LARGE SCALE GENOMIC DNA]</scope>
    <source>
        <strain evidence="3">T30-4</strain>
    </source>
</reference>
<dbReference type="KEGG" id="pif:PITG_08500"/>
<dbReference type="EMBL" id="DS028130">
    <property type="protein sequence ID" value="EEY54929.1"/>
    <property type="molecule type" value="Genomic_DNA"/>
</dbReference>
<dbReference type="GeneID" id="9475187"/>
<sequence length="155" mass="17093">MLALVLQAREGPRSFGSRESLTSKFAVDPSILAMGPKYTRLTFTYWALVLAAALLNYVCVASQVTESSFPTTAPLDLDVTLTGMRVTRRLRSTTVNGSEDYEDRAFPGATKRKDLTQAETKKLQQIAGGAQTKLTSYKLKNWMDDGNLQTTFTNS</sequence>
<keyword evidence="3" id="KW-1185">Reference proteome</keyword>
<evidence type="ECO:0000313" key="2">
    <source>
        <dbReference type="EMBL" id="EEY54929.1"/>
    </source>
</evidence>
<accession>D0NAS1</accession>
<keyword evidence="1" id="KW-1133">Transmembrane helix</keyword>
<feature type="transmembrane region" description="Helical" evidence="1">
    <location>
        <begin position="43"/>
        <end position="60"/>
    </location>
</feature>
<dbReference type="AlphaFoldDB" id="D0NAS1"/>
<evidence type="ECO:0000313" key="3">
    <source>
        <dbReference type="Proteomes" id="UP000006643"/>
    </source>
</evidence>
<evidence type="ECO:0000256" key="1">
    <source>
        <dbReference type="SAM" id="Phobius"/>
    </source>
</evidence>
<keyword evidence="1" id="KW-0812">Transmembrane</keyword>
<proteinExistence type="predicted"/>
<protein>
    <submittedName>
        <fullName evidence="2">Secreted RxLR effector peptide protein, putative</fullName>
    </submittedName>
</protein>
<organism evidence="2 3">
    <name type="scientific">Phytophthora infestans (strain T30-4)</name>
    <name type="common">Potato late blight agent</name>
    <dbReference type="NCBI Taxonomy" id="403677"/>
    <lineage>
        <taxon>Eukaryota</taxon>
        <taxon>Sar</taxon>
        <taxon>Stramenopiles</taxon>
        <taxon>Oomycota</taxon>
        <taxon>Peronosporomycetes</taxon>
        <taxon>Peronosporales</taxon>
        <taxon>Peronosporaceae</taxon>
        <taxon>Phytophthora</taxon>
    </lineage>
</organism>
<dbReference type="HOGENOM" id="CLU_1773009_0_0_1"/>
<keyword evidence="1" id="KW-0472">Membrane</keyword>
<name>D0NAS1_PHYIT</name>
<dbReference type="RefSeq" id="XP_002903874.1">
    <property type="nucleotide sequence ID" value="XM_002903828.2"/>
</dbReference>
<feature type="non-terminal residue" evidence="2">
    <location>
        <position position="155"/>
    </location>
</feature>
<dbReference type="VEuPathDB" id="FungiDB:PITG_08500"/>